<feature type="compositionally biased region" description="Basic and acidic residues" evidence="1">
    <location>
        <begin position="229"/>
        <end position="241"/>
    </location>
</feature>
<dbReference type="EMBL" id="BAAAQT010000001">
    <property type="protein sequence ID" value="GAA2170952.1"/>
    <property type="molecule type" value="Genomic_DNA"/>
</dbReference>
<keyword evidence="2" id="KW-0812">Transmembrane</keyword>
<feature type="transmembrane region" description="Helical" evidence="2">
    <location>
        <begin position="15"/>
        <end position="34"/>
    </location>
</feature>
<keyword evidence="4" id="KW-1185">Reference proteome</keyword>
<evidence type="ECO:0000313" key="3">
    <source>
        <dbReference type="EMBL" id="GAA2170952.1"/>
    </source>
</evidence>
<evidence type="ECO:0000313" key="4">
    <source>
        <dbReference type="Proteomes" id="UP001501599"/>
    </source>
</evidence>
<feature type="compositionally biased region" description="Low complexity" evidence="1">
    <location>
        <begin position="276"/>
        <end position="307"/>
    </location>
</feature>
<keyword evidence="2" id="KW-1133">Transmembrane helix</keyword>
<accession>A0ABP5MDS0</accession>
<keyword evidence="2" id="KW-0472">Membrane</keyword>
<feature type="transmembrane region" description="Helical" evidence="2">
    <location>
        <begin position="60"/>
        <end position="78"/>
    </location>
</feature>
<evidence type="ECO:0000256" key="1">
    <source>
        <dbReference type="SAM" id="MobiDB-lite"/>
    </source>
</evidence>
<name>A0ABP5MDS0_9MICO</name>
<sequence>MTQTAQQQRRPDGKAAITGVILFIVGLVLLFNGVPPLLGSLGQLVTWSAVMGLERAVETVLPYLVLPGILTIVGLLMLRGGFGMLRRQGTKGAQWARSEWQERQPEVQQRVLSAREQLQSQGATVWEQTQQRAQRQSPAWAQQQQRQGSASQAQRPGWPGQAQQGQRPAWPGQQQGQQRAPQQQQRQPQAQQRRPQPPPPQPGQRQQPRGSATLERMQQRIADAATATDRARDAAMAKHEQQSAALQRRAERTAAHVAPSYADPGVSFGSPELVSGRRASSILASSSLRSTSLSRTSLSLDSLRLRR</sequence>
<organism evidence="3 4">
    <name type="scientific">Agrococcus versicolor</name>
    <dbReference type="NCBI Taxonomy" id="501482"/>
    <lineage>
        <taxon>Bacteria</taxon>
        <taxon>Bacillati</taxon>
        <taxon>Actinomycetota</taxon>
        <taxon>Actinomycetes</taxon>
        <taxon>Micrococcales</taxon>
        <taxon>Microbacteriaceae</taxon>
        <taxon>Agrococcus</taxon>
    </lineage>
</organism>
<comment type="caution">
    <text evidence="3">The sequence shown here is derived from an EMBL/GenBank/DDBJ whole genome shotgun (WGS) entry which is preliminary data.</text>
</comment>
<feature type="region of interest" description="Disordered" evidence="1">
    <location>
        <begin position="123"/>
        <end position="215"/>
    </location>
</feature>
<reference evidence="4" key="1">
    <citation type="journal article" date="2019" name="Int. J. Syst. Evol. Microbiol.">
        <title>The Global Catalogue of Microorganisms (GCM) 10K type strain sequencing project: providing services to taxonomists for standard genome sequencing and annotation.</title>
        <authorList>
            <consortium name="The Broad Institute Genomics Platform"/>
            <consortium name="The Broad Institute Genome Sequencing Center for Infectious Disease"/>
            <person name="Wu L."/>
            <person name="Ma J."/>
        </authorList>
    </citation>
    <scope>NUCLEOTIDE SEQUENCE [LARGE SCALE GENOMIC DNA]</scope>
    <source>
        <strain evidence="4">JCM 16026</strain>
    </source>
</reference>
<dbReference type="Proteomes" id="UP001501599">
    <property type="component" value="Unassembled WGS sequence"/>
</dbReference>
<protein>
    <submittedName>
        <fullName evidence="3">Uncharacterized protein</fullName>
    </submittedName>
</protein>
<feature type="region of interest" description="Disordered" evidence="1">
    <location>
        <begin position="224"/>
        <end position="243"/>
    </location>
</feature>
<proteinExistence type="predicted"/>
<evidence type="ECO:0000256" key="2">
    <source>
        <dbReference type="SAM" id="Phobius"/>
    </source>
</evidence>
<feature type="region of interest" description="Disordered" evidence="1">
    <location>
        <begin position="251"/>
        <end position="307"/>
    </location>
</feature>
<dbReference type="RefSeq" id="WP_344339604.1">
    <property type="nucleotide sequence ID" value="NZ_BAAAQT010000001.1"/>
</dbReference>
<gene>
    <name evidence="3" type="ORF">GCM10009846_03120</name>
</gene>
<feature type="compositionally biased region" description="Low complexity" evidence="1">
    <location>
        <begin position="130"/>
        <end position="194"/>
    </location>
</feature>